<sequence length="384" mass="41291">MTDTGQDRPGHSHRWQPNRRARSRQLAVIVTVVALLAGTAYATSALLSGSDDGQPSTDTTASTTSGRSTPSASPTPEPGAGITGPLNLLLVGVDTRVSEPSWEPHGDAVLVMHIPKGLDRAYLFSLPRDLVVDIPAFPKAGFSGARTKLTHAMSYGSRDPAGRRPPNTAQGFELLATTVSRYTGINRLDAGGVLTFGGFDNLVDAVGGVDLYIDQRVVSRHRRPDGTHRASGPGGYVGPQMVYEKGQRHLTGWQALDYARQRYINGGDYSRQRHHQQLVKAVTRKILSQDLTRDPARLDQVMNAVGSGFTFQGNGRRVVDFAFALSGLSVEAMTLVELPGHSVSDGSGYLGEQLDDVSRRFIAELRAGRVADFLAANPTLVVPR</sequence>
<dbReference type="Proteomes" id="UP000578819">
    <property type="component" value="Unassembled WGS sequence"/>
</dbReference>
<dbReference type="Pfam" id="PF03816">
    <property type="entry name" value="LytR_cpsA_psr"/>
    <property type="match status" value="1"/>
</dbReference>
<dbReference type="PANTHER" id="PTHR33392:SF6">
    <property type="entry name" value="POLYISOPRENYL-TEICHOIC ACID--PEPTIDOGLYCAN TEICHOIC ACID TRANSFERASE TAGU"/>
    <property type="match status" value="1"/>
</dbReference>
<evidence type="ECO:0000256" key="2">
    <source>
        <dbReference type="SAM" id="MobiDB-lite"/>
    </source>
</evidence>
<feature type="compositionally biased region" description="Basic residues" evidence="2">
    <location>
        <begin position="11"/>
        <end position="21"/>
    </location>
</feature>
<feature type="region of interest" description="Disordered" evidence="2">
    <location>
        <begin position="46"/>
        <end position="85"/>
    </location>
</feature>
<dbReference type="InterPro" id="IPR050922">
    <property type="entry name" value="LytR/CpsA/Psr_CW_biosynth"/>
</dbReference>
<dbReference type="Gene3D" id="3.40.630.190">
    <property type="entry name" value="LCP protein"/>
    <property type="match status" value="1"/>
</dbReference>
<evidence type="ECO:0000259" key="3">
    <source>
        <dbReference type="Pfam" id="PF03816"/>
    </source>
</evidence>
<name>A0A7W7SNP0_9ACTN</name>
<evidence type="ECO:0000313" key="4">
    <source>
        <dbReference type="EMBL" id="MBB4958148.1"/>
    </source>
</evidence>
<dbReference type="AlphaFoldDB" id="A0A7W7SNP0"/>
<accession>A0A7W7SNP0</accession>
<comment type="similarity">
    <text evidence="1">Belongs to the LytR/CpsA/Psr (LCP) family.</text>
</comment>
<evidence type="ECO:0000256" key="1">
    <source>
        <dbReference type="ARBA" id="ARBA00006068"/>
    </source>
</evidence>
<dbReference type="InterPro" id="IPR004474">
    <property type="entry name" value="LytR_CpsA_psr"/>
</dbReference>
<feature type="domain" description="Cell envelope-related transcriptional attenuator" evidence="3">
    <location>
        <begin position="106"/>
        <end position="287"/>
    </location>
</feature>
<protein>
    <submittedName>
        <fullName evidence="4">LCP family protein required for cell wall assembly</fullName>
    </submittedName>
</protein>
<organism evidence="4 5">
    <name type="scientific">Micromonospora polyrhachis</name>
    <dbReference type="NCBI Taxonomy" id="1282883"/>
    <lineage>
        <taxon>Bacteria</taxon>
        <taxon>Bacillati</taxon>
        <taxon>Actinomycetota</taxon>
        <taxon>Actinomycetes</taxon>
        <taxon>Micromonosporales</taxon>
        <taxon>Micromonosporaceae</taxon>
        <taxon>Micromonospora</taxon>
    </lineage>
</organism>
<dbReference type="RefSeq" id="WP_184534289.1">
    <property type="nucleotide sequence ID" value="NZ_JACHJW010000001.1"/>
</dbReference>
<dbReference type="PANTHER" id="PTHR33392">
    <property type="entry name" value="POLYISOPRENYL-TEICHOIC ACID--PEPTIDOGLYCAN TEICHOIC ACID TRANSFERASE TAGU"/>
    <property type="match status" value="1"/>
</dbReference>
<feature type="region of interest" description="Disordered" evidence="2">
    <location>
        <begin position="1"/>
        <end position="21"/>
    </location>
</feature>
<evidence type="ECO:0000313" key="5">
    <source>
        <dbReference type="Proteomes" id="UP000578819"/>
    </source>
</evidence>
<gene>
    <name evidence="4" type="ORF">FHR38_001881</name>
</gene>
<feature type="compositionally biased region" description="Polar residues" evidence="2">
    <location>
        <begin position="46"/>
        <end position="74"/>
    </location>
</feature>
<comment type="caution">
    <text evidence="4">The sequence shown here is derived from an EMBL/GenBank/DDBJ whole genome shotgun (WGS) entry which is preliminary data.</text>
</comment>
<feature type="compositionally biased region" description="Basic and acidic residues" evidence="2">
    <location>
        <begin position="1"/>
        <end position="10"/>
    </location>
</feature>
<dbReference type="EMBL" id="JACHJW010000001">
    <property type="protein sequence ID" value="MBB4958148.1"/>
    <property type="molecule type" value="Genomic_DNA"/>
</dbReference>
<proteinExistence type="inferred from homology"/>
<keyword evidence="5" id="KW-1185">Reference proteome</keyword>
<reference evidence="4 5" key="1">
    <citation type="submission" date="2020-08" db="EMBL/GenBank/DDBJ databases">
        <title>Sequencing the genomes of 1000 actinobacteria strains.</title>
        <authorList>
            <person name="Klenk H.-P."/>
        </authorList>
    </citation>
    <scope>NUCLEOTIDE SEQUENCE [LARGE SCALE GENOMIC DNA]</scope>
    <source>
        <strain evidence="4 5">DSM 45886</strain>
    </source>
</reference>